<proteinExistence type="predicted"/>
<dbReference type="EMBL" id="JAAVJD010000173">
    <property type="protein sequence ID" value="NJQ07577.1"/>
    <property type="molecule type" value="Genomic_DNA"/>
</dbReference>
<dbReference type="Proteomes" id="UP000578686">
    <property type="component" value="Unassembled WGS sequence"/>
</dbReference>
<name>A0A7X6D3M5_9ACTN</name>
<feature type="transmembrane region" description="Helical" evidence="1">
    <location>
        <begin position="68"/>
        <end position="89"/>
    </location>
</feature>
<reference evidence="2 3" key="1">
    <citation type="submission" date="2020-03" db="EMBL/GenBank/DDBJ databases">
        <title>Draft genome of Streptomyces sp. ventii, isolated from the Axial Seamount in the Pacific Ocean, and resequencing of the two type strains Streptomyces lonarensis strain NCL 716 and Streptomyces bohaiensis strain 11A07.</title>
        <authorList>
            <person name="Loughran R.M."/>
            <person name="Pfannmuller K.M."/>
            <person name="Wasson B.J."/>
            <person name="Deadmond M.C."/>
            <person name="Paddock B.E."/>
            <person name="Koyack M.J."/>
            <person name="Gallegos D.A."/>
            <person name="Mitchell E.A."/>
            <person name="Ushijima B."/>
            <person name="Saw J.H."/>
            <person name="Mcphail K.L."/>
            <person name="Videau P."/>
        </authorList>
    </citation>
    <scope>NUCLEOTIDE SEQUENCE [LARGE SCALE GENOMIC DNA]</scope>
    <source>
        <strain evidence="2 3">NCL716</strain>
    </source>
</reference>
<evidence type="ECO:0000256" key="1">
    <source>
        <dbReference type="SAM" id="Phobius"/>
    </source>
</evidence>
<comment type="caution">
    <text evidence="2">The sequence shown here is derived from an EMBL/GenBank/DDBJ whole genome shotgun (WGS) entry which is preliminary data.</text>
</comment>
<keyword evidence="1" id="KW-0472">Membrane</keyword>
<evidence type="ECO:0000313" key="2">
    <source>
        <dbReference type="EMBL" id="NJQ07577.1"/>
    </source>
</evidence>
<evidence type="ECO:0008006" key="4">
    <source>
        <dbReference type="Google" id="ProtNLM"/>
    </source>
</evidence>
<evidence type="ECO:0000313" key="3">
    <source>
        <dbReference type="Proteomes" id="UP000578686"/>
    </source>
</evidence>
<dbReference type="AlphaFoldDB" id="A0A7X6D3M5"/>
<keyword evidence="1" id="KW-0812">Transmembrane</keyword>
<feature type="transmembrane region" description="Helical" evidence="1">
    <location>
        <begin position="33"/>
        <end position="56"/>
    </location>
</feature>
<sequence length="123" mass="12556">MLTPLTIAVAAAAVLLGVWCAVAALRDQSAKDWHYAAMAVVTLLTVVQLVVGIVMLAGGDRPAGDSTAVFVSYLVSVTACVPVVGMVALGERSRWGPATVAAGAFLLAILELRLHDVWGGGVG</sequence>
<keyword evidence="1" id="KW-1133">Transmembrane helix</keyword>
<dbReference type="RefSeq" id="WP_167972699.1">
    <property type="nucleotide sequence ID" value="NZ_BHZG01000207.1"/>
</dbReference>
<keyword evidence="3" id="KW-1185">Reference proteome</keyword>
<gene>
    <name evidence="2" type="ORF">HCN56_18810</name>
</gene>
<accession>A0A7X6D3M5</accession>
<protein>
    <recommendedName>
        <fullName evidence="4">Integral membrane protein</fullName>
    </recommendedName>
</protein>
<organism evidence="2 3">
    <name type="scientific">Streptomyces lonarensis</name>
    <dbReference type="NCBI Taxonomy" id="700599"/>
    <lineage>
        <taxon>Bacteria</taxon>
        <taxon>Bacillati</taxon>
        <taxon>Actinomycetota</taxon>
        <taxon>Actinomycetes</taxon>
        <taxon>Kitasatosporales</taxon>
        <taxon>Streptomycetaceae</taxon>
        <taxon>Streptomyces</taxon>
    </lineage>
</organism>